<evidence type="ECO:0000313" key="4">
    <source>
        <dbReference type="Proteomes" id="UP000277294"/>
    </source>
</evidence>
<organism evidence="3 4">
    <name type="scientific">Pigmentiphaga humi</name>
    <dbReference type="NCBI Taxonomy" id="2478468"/>
    <lineage>
        <taxon>Bacteria</taxon>
        <taxon>Pseudomonadati</taxon>
        <taxon>Pseudomonadota</taxon>
        <taxon>Betaproteobacteria</taxon>
        <taxon>Burkholderiales</taxon>
        <taxon>Alcaligenaceae</taxon>
        <taxon>Pigmentiphaga</taxon>
    </lineage>
</organism>
<name>A0A3P4B408_9BURK</name>
<evidence type="ECO:0000256" key="2">
    <source>
        <dbReference type="SAM" id="SignalP"/>
    </source>
</evidence>
<gene>
    <name evidence="3" type="ORF">PIGHUM_03117</name>
</gene>
<evidence type="ECO:0008006" key="5">
    <source>
        <dbReference type="Google" id="ProtNLM"/>
    </source>
</evidence>
<proteinExistence type="predicted"/>
<feature type="chain" id="PRO_5018038270" description="Cell envelope biogenesis protein TolA" evidence="2">
    <location>
        <begin position="26"/>
        <end position="123"/>
    </location>
</feature>
<dbReference type="EMBL" id="UWPJ01000024">
    <property type="protein sequence ID" value="VCU71037.1"/>
    <property type="molecule type" value="Genomic_DNA"/>
</dbReference>
<keyword evidence="2" id="KW-0732">Signal</keyword>
<feature type="signal peptide" evidence="2">
    <location>
        <begin position="1"/>
        <end position="25"/>
    </location>
</feature>
<evidence type="ECO:0000256" key="1">
    <source>
        <dbReference type="SAM" id="MobiDB-lite"/>
    </source>
</evidence>
<evidence type="ECO:0000313" key="3">
    <source>
        <dbReference type="EMBL" id="VCU71037.1"/>
    </source>
</evidence>
<protein>
    <recommendedName>
        <fullName evidence="5">Cell envelope biogenesis protein TolA</fullName>
    </recommendedName>
</protein>
<feature type="compositionally biased region" description="Basic and acidic residues" evidence="1">
    <location>
        <begin position="62"/>
        <end position="94"/>
    </location>
</feature>
<sequence>MMKNVAQALGGIVFCLGAAIQPVHAQSGQAMSSDQVKERYEAAKQRCDTLSGNQKDVCMKQAEADRTAARADSKAEKKTAEAQRDAQKDKRDADYKVAKEKCDALKGDAQDKCETDAKARFGK</sequence>
<feature type="region of interest" description="Disordered" evidence="1">
    <location>
        <begin position="61"/>
        <end position="94"/>
    </location>
</feature>
<dbReference type="Proteomes" id="UP000277294">
    <property type="component" value="Unassembled WGS sequence"/>
</dbReference>
<keyword evidence="4" id="KW-1185">Reference proteome</keyword>
<reference evidence="3 4" key="1">
    <citation type="submission" date="2018-10" db="EMBL/GenBank/DDBJ databases">
        <authorList>
            <person name="Criscuolo A."/>
        </authorList>
    </citation>
    <scope>NUCLEOTIDE SEQUENCE [LARGE SCALE GENOMIC DNA]</scope>
    <source>
        <strain evidence="3">DnA1</strain>
    </source>
</reference>
<accession>A0A3P4B408</accession>
<dbReference type="RefSeq" id="WP_246013230.1">
    <property type="nucleotide sequence ID" value="NZ_UWPJ01000024.1"/>
</dbReference>
<dbReference type="AlphaFoldDB" id="A0A3P4B408"/>